<evidence type="ECO:0000313" key="8">
    <source>
        <dbReference type="EMBL" id="OQR91307.1"/>
    </source>
</evidence>
<evidence type="ECO:0000256" key="3">
    <source>
        <dbReference type="ARBA" id="ARBA00023235"/>
    </source>
</evidence>
<dbReference type="SUPFAM" id="SSF55120">
    <property type="entry name" value="Pseudouridine synthase"/>
    <property type="match status" value="1"/>
</dbReference>
<keyword evidence="2 6" id="KW-0819">tRNA processing</keyword>
<comment type="caution">
    <text evidence="8">The sequence shown here is derived from an EMBL/GenBank/DDBJ whole genome shotgun (WGS) entry which is preliminary data.</text>
</comment>
<dbReference type="OrthoDB" id="271910at2759"/>
<evidence type="ECO:0000256" key="4">
    <source>
        <dbReference type="PIRSR" id="PIRSR001430-1"/>
    </source>
</evidence>
<gene>
    <name evidence="8" type="ORF">THRCLA_09035</name>
</gene>
<dbReference type="InterPro" id="IPR020103">
    <property type="entry name" value="PsdUridine_synth_cat_dom_sf"/>
</dbReference>
<dbReference type="GO" id="GO:0003723">
    <property type="term" value="F:RNA binding"/>
    <property type="evidence" value="ECO:0007669"/>
    <property type="project" value="InterPro"/>
</dbReference>
<comment type="similarity">
    <text evidence="1 6">Belongs to the tRNA pseudouridine synthase TruA family.</text>
</comment>
<dbReference type="InterPro" id="IPR020094">
    <property type="entry name" value="TruA/RsuA/RluB/E/F_N"/>
</dbReference>
<dbReference type="Pfam" id="PF01416">
    <property type="entry name" value="PseudoU_synth_1"/>
    <property type="match status" value="1"/>
</dbReference>
<protein>
    <recommendedName>
        <fullName evidence="6">tRNA pseudouridine synthase</fullName>
        <ecNumber evidence="6">5.4.99.12</ecNumber>
    </recommendedName>
</protein>
<dbReference type="PANTHER" id="PTHR11142">
    <property type="entry name" value="PSEUDOURIDYLATE SYNTHASE"/>
    <property type="match status" value="1"/>
</dbReference>
<accession>A0A1V9Z086</accession>
<name>A0A1V9Z086_9STRA</name>
<dbReference type="EMBL" id="JNBS01002436">
    <property type="protein sequence ID" value="OQR91307.1"/>
    <property type="molecule type" value="Genomic_DNA"/>
</dbReference>
<dbReference type="Gene3D" id="3.30.70.580">
    <property type="entry name" value="Pseudouridine synthase I, catalytic domain, N-terminal subdomain"/>
    <property type="match status" value="1"/>
</dbReference>
<feature type="active site" description="Nucleophile" evidence="4">
    <location>
        <position position="68"/>
    </location>
</feature>
<evidence type="ECO:0000256" key="2">
    <source>
        <dbReference type="ARBA" id="ARBA00022694"/>
    </source>
</evidence>
<organism evidence="8 9">
    <name type="scientific">Thraustotheca clavata</name>
    <dbReference type="NCBI Taxonomy" id="74557"/>
    <lineage>
        <taxon>Eukaryota</taxon>
        <taxon>Sar</taxon>
        <taxon>Stramenopiles</taxon>
        <taxon>Oomycota</taxon>
        <taxon>Saprolegniomycetes</taxon>
        <taxon>Saprolegniales</taxon>
        <taxon>Achlyaceae</taxon>
        <taxon>Thraustotheca</taxon>
    </lineage>
</organism>
<evidence type="ECO:0000256" key="6">
    <source>
        <dbReference type="RuleBase" id="RU003792"/>
    </source>
</evidence>
<dbReference type="HAMAP" id="MF_00171">
    <property type="entry name" value="TruA"/>
    <property type="match status" value="1"/>
</dbReference>
<dbReference type="GO" id="GO:0160147">
    <property type="term" value="F:tRNA pseudouridine(38-40) synthase activity"/>
    <property type="evidence" value="ECO:0007669"/>
    <property type="project" value="UniProtKB-EC"/>
</dbReference>
<dbReference type="GO" id="GO:0031119">
    <property type="term" value="P:tRNA pseudouridine synthesis"/>
    <property type="evidence" value="ECO:0007669"/>
    <property type="project" value="TreeGrafter"/>
</dbReference>
<dbReference type="InterPro" id="IPR001406">
    <property type="entry name" value="PsdUridine_synth_TruA"/>
</dbReference>
<keyword evidence="9" id="KW-1185">Reference proteome</keyword>
<feature type="binding site" evidence="5">
    <location>
        <position position="129"/>
    </location>
    <ligand>
        <name>substrate</name>
    </ligand>
</feature>
<proteinExistence type="inferred from homology"/>
<comment type="catalytic activity">
    <reaction evidence="6">
        <text>uridine(38/39/40) in tRNA = pseudouridine(38/39/40) in tRNA</text>
        <dbReference type="Rhea" id="RHEA:22376"/>
        <dbReference type="Rhea" id="RHEA-COMP:10085"/>
        <dbReference type="Rhea" id="RHEA-COMP:10087"/>
        <dbReference type="ChEBI" id="CHEBI:65314"/>
        <dbReference type="ChEBI" id="CHEBI:65315"/>
        <dbReference type="EC" id="5.4.99.12"/>
    </reaction>
</comment>
<dbReference type="Proteomes" id="UP000243217">
    <property type="component" value="Unassembled WGS sequence"/>
</dbReference>
<evidence type="ECO:0000256" key="5">
    <source>
        <dbReference type="PIRSR" id="PIRSR001430-2"/>
    </source>
</evidence>
<keyword evidence="3 6" id="KW-0413">Isomerase</keyword>
<evidence type="ECO:0000256" key="1">
    <source>
        <dbReference type="ARBA" id="ARBA00009375"/>
    </source>
</evidence>
<evidence type="ECO:0000313" key="9">
    <source>
        <dbReference type="Proteomes" id="UP000243217"/>
    </source>
</evidence>
<dbReference type="Gene3D" id="3.30.70.660">
    <property type="entry name" value="Pseudouridine synthase I, catalytic domain, C-terminal subdomain"/>
    <property type="match status" value="1"/>
</dbReference>
<feature type="domain" description="Pseudouridine synthase I TruA alpha/beta" evidence="7">
    <location>
        <begin position="165"/>
        <end position="287"/>
    </location>
</feature>
<dbReference type="STRING" id="74557.A0A1V9Z086"/>
<dbReference type="InterPro" id="IPR020095">
    <property type="entry name" value="PsdUridine_synth_TruA_C"/>
</dbReference>
<sequence length="303" mass="34497">MANMNDRRIKMLMKVSYYGTGFVGWQRQSAASTGGKLMMSVQDVIENAITSIFRPNERINVTSVSRTDSGTHALQQYCTFKLDQGVDESTQELLGKINAVLPESVLAQSLVILNPEMAKWRTKSKLKKYVYYIQQGKRPIHDISPYTWYLSKQLNLVKLREALNLIKGTHDFRTFSQGLQKDVFVDLNTKRTIIDCKVIPRRCVDFTLNLDTAGTGIDLDKDPEDLSENYVVCIEITGNGFLRHMVRRIIGTLRSVGEGRCEPELMTQVLVGNAEPGPSVPARGLWLHRSWMTRQEYDDEMKI</sequence>
<dbReference type="PIRSF" id="PIRSF001430">
    <property type="entry name" value="tRNA_psdUrid_synth"/>
    <property type="match status" value="1"/>
</dbReference>
<dbReference type="AlphaFoldDB" id="A0A1V9Z086"/>
<dbReference type="PANTHER" id="PTHR11142:SF0">
    <property type="entry name" value="TRNA PSEUDOURIDINE SYNTHASE-LIKE 1"/>
    <property type="match status" value="1"/>
</dbReference>
<dbReference type="EC" id="5.4.99.12" evidence="6"/>
<evidence type="ECO:0000259" key="7">
    <source>
        <dbReference type="Pfam" id="PF01416"/>
    </source>
</evidence>
<dbReference type="InterPro" id="IPR020097">
    <property type="entry name" value="PsdUridine_synth_TruA_a/b_dom"/>
</dbReference>
<reference evidence="8 9" key="1">
    <citation type="journal article" date="2014" name="Genome Biol. Evol.">
        <title>The secreted proteins of Achlya hypogyna and Thraustotheca clavata identify the ancestral oomycete secretome and reveal gene acquisitions by horizontal gene transfer.</title>
        <authorList>
            <person name="Misner I."/>
            <person name="Blouin N."/>
            <person name="Leonard G."/>
            <person name="Richards T.A."/>
            <person name="Lane C.E."/>
        </authorList>
    </citation>
    <scope>NUCLEOTIDE SEQUENCE [LARGE SCALE GENOMIC DNA]</scope>
    <source>
        <strain evidence="8 9">ATCC 34112</strain>
    </source>
</reference>